<dbReference type="EMBL" id="LT599583">
    <property type="protein sequence ID" value="SBW78668.1"/>
    <property type="molecule type" value="Genomic_DNA"/>
</dbReference>
<evidence type="ECO:0000256" key="1">
    <source>
        <dbReference type="SAM" id="Coils"/>
    </source>
</evidence>
<reference evidence="3" key="1">
    <citation type="submission" date="2016-07" db="EMBL/GenBank/DDBJ databases">
        <authorList>
            <person name="Florea S."/>
            <person name="Webb J.S."/>
            <person name="Jaromczyk J."/>
            <person name="Schardl C.L."/>
        </authorList>
    </citation>
    <scope>NUCLEOTIDE SEQUENCE [LARGE SCALE GENOMIC DNA]</scope>
    <source>
        <strain evidence="3">1YdBTEX2</strain>
    </source>
</reference>
<name>A0A1D3JRJ2_PSEVE</name>
<sequence>MDKIYKLLPWLNSSQAVDWLCRLTGTQMTEELLICLCGAGHARIYIDVGGACLGVDDEDWSSEVVASGKQMVVDPSALAKPDADSSHILLRGEVLNLSDGKKDHRKDVDWFPNRLNSIFLCFKQADILALADKVNADETAQKADLIAQVERYRKDRELTLNELHEAQEEIAGLQDKLDLALTNSPDIDLNSTSKKSHLLAIGGLLRLIKDTARPRYNQAGAVSAISAMGWAGASNSNLNHIFAEANSAAKDADSELEAKVEALGMAVKNLADA</sequence>
<dbReference type="RefSeq" id="WP_017844436.1">
    <property type="nucleotide sequence ID" value="NZ_AOUH01000004.1"/>
</dbReference>
<proteinExistence type="predicted"/>
<organism evidence="2 3">
    <name type="scientific">Pseudomonas veronii 1YdBTEX2</name>
    <dbReference type="NCBI Taxonomy" id="1295141"/>
    <lineage>
        <taxon>Bacteria</taxon>
        <taxon>Pseudomonadati</taxon>
        <taxon>Pseudomonadota</taxon>
        <taxon>Gammaproteobacteria</taxon>
        <taxon>Pseudomonadales</taxon>
        <taxon>Pseudomonadaceae</taxon>
        <taxon>Pseudomonas</taxon>
    </lineage>
</organism>
<evidence type="ECO:0000313" key="3">
    <source>
        <dbReference type="Proteomes" id="UP000245431"/>
    </source>
</evidence>
<feature type="coiled-coil region" evidence="1">
    <location>
        <begin position="135"/>
        <end position="183"/>
    </location>
</feature>
<evidence type="ECO:0000313" key="2">
    <source>
        <dbReference type="EMBL" id="SBW78668.1"/>
    </source>
</evidence>
<accession>A0A1D3JRJ2</accession>
<keyword evidence="1" id="KW-0175">Coiled coil</keyword>
<protein>
    <submittedName>
        <fullName evidence="2">Uncharacterized protein</fullName>
    </submittedName>
</protein>
<dbReference type="AlphaFoldDB" id="A0A1D3JRJ2"/>
<gene>
    <name evidence="2" type="ORF">PVE_R1G0780</name>
</gene>
<dbReference type="Proteomes" id="UP000245431">
    <property type="component" value="Chromosome PVE_r1"/>
</dbReference>